<keyword evidence="3" id="KW-1185">Reference proteome</keyword>
<dbReference type="InterPro" id="IPR027417">
    <property type="entry name" value="P-loop_NTPase"/>
</dbReference>
<dbReference type="Gene3D" id="3.40.50.300">
    <property type="entry name" value="P-loop containing nucleotide triphosphate hydrolases"/>
    <property type="match status" value="1"/>
</dbReference>
<dbReference type="AlphaFoldDB" id="A0A1M7QS61"/>
<dbReference type="SUPFAM" id="SSF52540">
    <property type="entry name" value="P-loop containing nucleoside triphosphate hydrolases"/>
    <property type="match status" value="1"/>
</dbReference>
<accession>A0A1M7QS61</accession>
<proteinExistence type="predicted"/>
<gene>
    <name evidence="2" type="ORF">SAMN05216499_14136</name>
</gene>
<evidence type="ECO:0000313" key="3">
    <source>
        <dbReference type="Proteomes" id="UP000184111"/>
    </source>
</evidence>
<dbReference type="RefSeq" id="WP_073502820.1">
    <property type="nucleotide sequence ID" value="NZ_FRBI01000041.1"/>
</dbReference>
<sequence>MSATEATVPDLDITKAPQPAKAATKTPAPGKASPAARVRRRAMTERIAYGATALGMAIGPQLDSGPASLLSSIGVTALTGAVIYEASKPDNDGRIDGHRLLRACQAGLPVLTGGGIYAASVIHTGTSWWELVAPAAWGAVMALLAPITRRRGITPEATELPTDAARDTAKDGEKGPQPTGYGPYADWLARQWHDAGVAPDTQLTAFEQYRPDRPDFRCIVVAQRGKAVPALSERQLAAAFDMPEGTVTLEPLLGSGPGRMVLTALPTLQEQARQADTLDAMWASNVAAQGGAAPGVALLRYRTENDRLVLQVAAPASKTIHLDHSKLCSALGIDDPSRLVIETDGIRQALISVYRTNPLMNVRKAVPDDLVMDDKGRISIGVRHDGKPSKVRLWDPDQGALRGITAGATGAGKSVLQLLLLLGEKRSGVVSWVGDLQGGKSLPEADGNTDWFAKDEGQVLGMLLAAHAVMKYRERMSADRADFALNDPWPLLNITLDEINRLLSHPTEPVKRTAAILIADIQKTGRKVGIGIRLAVQSLHLKDLGDEEAIRQQGKAGMVVLMRTLSSSTAGMGLDGIAPPGFAMENIPARIYESGQIEALFNGEDDEDGVSTAGMAYVFTDGRAEFMRTFYAHKTNGRYTDLAELFGDEPPVTLTPEEIAVAGEAYAQRDNPGYFEGLLLQVASTEDGGFTIPSMLATTVSSGSGSGSGGGASAPAPKAATIRDKILDLLAEGPKSLKEARAALPDFAHNSISNTMTALREEGLVEPVSRGVYQLADTDD</sequence>
<dbReference type="OrthoDB" id="3504056at2"/>
<dbReference type="STRING" id="310782.SAMN05216499_14136"/>
<dbReference type="EMBL" id="FRBI01000041">
    <property type="protein sequence ID" value="SHN34591.1"/>
    <property type="molecule type" value="Genomic_DNA"/>
</dbReference>
<name>A0A1M7QS61_9ACTN</name>
<reference evidence="2 3" key="1">
    <citation type="submission" date="2016-11" db="EMBL/GenBank/DDBJ databases">
        <authorList>
            <person name="Jaros S."/>
            <person name="Januszkiewicz K."/>
            <person name="Wedrychowicz H."/>
        </authorList>
    </citation>
    <scope>NUCLEOTIDE SEQUENCE [LARGE SCALE GENOMIC DNA]</scope>
    <source>
        <strain evidence="2 3">CGMCC 4.2025</strain>
    </source>
</reference>
<feature type="compositionally biased region" description="Basic and acidic residues" evidence="1">
    <location>
        <begin position="164"/>
        <end position="174"/>
    </location>
</feature>
<dbReference type="Proteomes" id="UP000184111">
    <property type="component" value="Unassembled WGS sequence"/>
</dbReference>
<feature type="compositionally biased region" description="Low complexity" evidence="1">
    <location>
        <begin position="14"/>
        <end position="36"/>
    </location>
</feature>
<evidence type="ECO:0000313" key="2">
    <source>
        <dbReference type="EMBL" id="SHN34591.1"/>
    </source>
</evidence>
<protein>
    <submittedName>
        <fullName evidence="2">Uncharacterized protein</fullName>
    </submittedName>
</protein>
<organism evidence="2 3">
    <name type="scientific">Actinacidiphila paucisporea</name>
    <dbReference type="NCBI Taxonomy" id="310782"/>
    <lineage>
        <taxon>Bacteria</taxon>
        <taxon>Bacillati</taxon>
        <taxon>Actinomycetota</taxon>
        <taxon>Actinomycetes</taxon>
        <taxon>Kitasatosporales</taxon>
        <taxon>Streptomycetaceae</taxon>
        <taxon>Actinacidiphila</taxon>
    </lineage>
</organism>
<feature type="region of interest" description="Disordered" evidence="1">
    <location>
        <begin position="154"/>
        <end position="181"/>
    </location>
</feature>
<feature type="region of interest" description="Disordered" evidence="1">
    <location>
        <begin position="1"/>
        <end position="36"/>
    </location>
</feature>
<evidence type="ECO:0000256" key="1">
    <source>
        <dbReference type="SAM" id="MobiDB-lite"/>
    </source>
</evidence>